<evidence type="ECO:0000256" key="1">
    <source>
        <dbReference type="SAM" id="MobiDB-lite"/>
    </source>
</evidence>
<accession>N6WSQ3</accession>
<dbReference type="Proteomes" id="UP000013165">
    <property type="component" value="Unassembled WGS sequence"/>
</dbReference>
<keyword evidence="5" id="KW-1185">Reference proteome</keyword>
<name>N6WSQ3_9GAMM</name>
<dbReference type="PATRIC" id="fig|626887.3.peg.4356"/>
<comment type="caution">
    <text evidence="4">The sequence shown here is derived from an EMBL/GenBank/DDBJ whole genome shotgun (WGS) entry which is preliminary data.</text>
</comment>
<feature type="region of interest" description="Disordered" evidence="1">
    <location>
        <begin position="66"/>
        <end position="235"/>
    </location>
</feature>
<reference evidence="4 5" key="1">
    <citation type="journal article" date="2013" name="Genome Announc.">
        <title>Genome Sequence of the Polycyclic Aromatic Hydrocarbon-Degrading Bacterium Strain Marinobacter nanhaiticus D15-8WT.</title>
        <authorList>
            <person name="Cui Z."/>
            <person name="Gao W."/>
            <person name="Li Q."/>
            <person name="Xu G."/>
            <person name="Zheng L."/>
        </authorList>
    </citation>
    <scope>NUCLEOTIDE SEQUENCE [LARGE SCALE GENOMIC DNA]</scope>
    <source>
        <strain evidence="4 5">D15-8W</strain>
    </source>
</reference>
<dbReference type="STRING" id="626887.J057_21775"/>
<evidence type="ECO:0000259" key="3">
    <source>
        <dbReference type="Pfam" id="PF11141"/>
    </source>
</evidence>
<sequence>MFHGRLPMNRSDKSSHNLKMRAGTRREPRVEETVVYHWGRILGAVVSLLLIAFLVYWFFSASPGTSVGDSNDPVSPEAEDPGMGTSVSGTVQRSATEPAPGAETTPTESTGIGEPAEHASPFAADAPQLSDSSPAEGSNGLAANDQTGTGQADSSPVDASEVDSGQSTLPDDGDTAAAAAQVDTGPVAETEPESAPETTSLPPESVIDDPADRPAPTDDPEPTSTTADVGPEAGENGMAQLDIASGHLQRVQLTWEVRDREPTSALPAVINLGSREVIRVYFFNELQGLKGQTVYHDWYLNGERVARVNIDAFLDRMRASSGKYINQAMLGEWRVEAVTDSGTVLGSGTFSVTQ</sequence>
<protein>
    <submittedName>
        <fullName evidence="4">DUF2914 domain-containing protein</fullName>
    </submittedName>
</protein>
<dbReference type="Pfam" id="PF11141">
    <property type="entry name" value="DUF2914"/>
    <property type="match status" value="1"/>
</dbReference>
<dbReference type="InterPro" id="IPR022606">
    <property type="entry name" value="DUF2914"/>
</dbReference>
<dbReference type="AlphaFoldDB" id="N6WSQ3"/>
<proteinExistence type="predicted"/>
<dbReference type="eggNOG" id="ENOG502Z8YT">
    <property type="taxonomic scope" value="Bacteria"/>
</dbReference>
<dbReference type="HOGENOM" id="CLU_854723_0_0_6"/>
<feature type="domain" description="DUF2914" evidence="3">
    <location>
        <begin position="292"/>
        <end position="352"/>
    </location>
</feature>
<dbReference type="OrthoDB" id="9796654at2"/>
<evidence type="ECO:0000256" key="2">
    <source>
        <dbReference type="SAM" id="Phobius"/>
    </source>
</evidence>
<keyword evidence="2" id="KW-1133">Transmembrane helix</keyword>
<evidence type="ECO:0000313" key="4">
    <source>
        <dbReference type="EMBL" id="ENO14067.2"/>
    </source>
</evidence>
<evidence type="ECO:0000313" key="5">
    <source>
        <dbReference type="Proteomes" id="UP000013165"/>
    </source>
</evidence>
<feature type="compositionally biased region" description="Low complexity" evidence="1">
    <location>
        <begin position="94"/>
        <end position="111"/>
    </location>
</feature>
<keyword evidence="2" id="KW-0812">Transmembrane</keyword>
<feature type="compositionally biased region" description="Polar residues" evidence="1">
    <location>
        <begin position="144"/>
        <end position="154"/>
    </location>
</feature>
<feature type="compositionally biased region" description="Low complexity" evidence="1">
    <location>
        <begin position="186"/>
        <end position="205"/>
    </location>
</feature>
<dbReference type="EMBL" id="APLQ01000014">
    <property type="protein sequence ID" value="ENO14067.2"/>
    <property type="molecule type" value="Genomic_DNA"/>
</dbReference>
<feature type="region of interest" description="Disordered" evidence="1">
    <location>
        <begin position="1"/>
        <end position="26"/>
    </location>
</feature>
<gene>
    <name evidence="4" type="ORF">J057_21775</name>
</gene>
<keyword evidence="2" id="KW-0472">Membrane</keyword>
<feature type="transmembrane region" description="Helical" evidence="2">
    <location>
        <begin position="35"/>
        <end position="59"/>
    </location>
</feature>
<organism evidence="4 5">
    <name type="scientific">Marinobacter nanhaiticus D15-8W</name>
    <dbReference type="NCBI Taxonomy" id="626887"/>
    <lineage>
        <taxon>Bacteria</taxon>
        <taxon>Pseudomonadati</taxon>
        <taxon>Pseudomonadota</taxon>
        <taxon>Gammaproteobacteria</taxon>
        <taxon>Pseudomonadales</taxon>
        <taxon>Marinobacteraceae</taxon>
        <taxon>Marinobacter</taxon>
    </lineage>
</organism>